<feature type="region of interest" description="Disordered" evidence="1">
    <location>
        <begin position="1"/>
        <end position="29"/>
    </location>
</feature>
<evidence type="ECO:0000313" key="2">
    <source>
        <dbReference type="EMBL" id="PSK95634.1"/>
    </source>
</evidence>
<organism evidence="2 3">
    <name type="scientific">Murinocardiopsis flavida</name>
    <dbReference type="NCBI Taxonomy" id="645275"/>
    <lineage>
        <taxon>Bacteria</taxon>
        <taxon>Bacillati</taxon>
        <taxon>Actinomycetota</taxon>
        <taxon>Actinomycetes</taxon>
        <taxon>Streptosporangiales</taxon>
        <taxon>Nocardiopsidaceae</taxon>
        <taxon>Murinocardiopsis</taxon>
    </lineage>
</organism>
<dbReference type="Proteomes" id="UP000240542">
    <property type="component" value="Unassembled WGS sequence"/>
</dbReference>
<proteinExistence type="predicted"/>
<feature type="compositionally biased region" description="Polar residues" evidence="1">
    <location>
        <begin position="65"/>
        <end position="74"/>
    </location>
</feature>
<name>A0A2P8DEH3_9ACTN</name>
<keyword evidence="3" id="KW-1185">Reference proteome</keyword>
<reference evidence="2 3" key="1">
    <citation type="submission" date="2018-03" db="EMBL/GenBank/DDBJ databases">
        <title>Genomic Encyclopedia of Archaeal and Bacterial Type Strains, Phase II (KMG-II): from individual species to whole genera.</title>
        <authorList>
            <person name="Goeker M."/>
        </authorList>
    </citation>
    <scope>NUCLEOTIDE SEQUENCE [LARGE SCALE GENOMIC DNA]</scope>
    <source>
        <strain evidence="2 3">DSM 45312</strain>
    </source>
</reference>
<feature type="region of interest" description="Disordered" evidence="1">
    <location>
        <begin position="51"/>
        <end position="80"/>
    </location>
</feature>
<comment type="caution">
    <text evidence="2">The sequence shown here is derived from an EMBL/GenBank/DDBJ whole genome shotgun (WGS) entry which is preliminary data.</text>
</comment>
<gene>
    <name evidence="2" type="ORF">CLV63_11467</name>
</gene>
<dbReference type="AlphaFoldDB" id="A0A2P8DEH3"/>
<feature type="compositionally biased region" description="Low complexity" evidence="1">
    <location>
        <begin position="11"/>
        <end position="21"/>
    </location>
</feature>
<evidence type="ECO:0000313" key="3">
    <source>
        <dbReference type="Proteomes" id="UP000240542"/>
    </source>
</evidence>
<accession>A0A2P8DEH3</accession>
<sequence>MGAEVADGVRAEGAAAGSAAGPQRIQRSRGMEQYVRATRVAFRSAIAILPAGSTADARAEDRGSMAQSAHTHPTGQPGGT</sequence>
<evidence type="ECO:0000256" key="1">
    <source>
        <dbReference type="SAM" id="MobiDB-lite"/>
    </source>
</evidence>
<dbReference type="EMBL" id="PYGA01000014">
    <property type="protein sequence ID" value="PSK95634.1"/>
    <property type="molecule type" value="Genomic_DNA"/>
</dbReference>
<protein>
    <submittedName>
        <fullName evidence="2">Uncharacterized protein</fullName>
    </submittedName>
</protein>